<name>A0A518A9V8_9PLAN</name>
<evidence type="ECO:0000313" key="1">
    <source>
        <dbReference type="EMBL" id="QDT28677.1"/>
    </source>
</evidence>
<protein>
    <submittedName>
        <fullName evidence="1">Uncharacterized protein</fullName>
    </submittedName>
</protein>
<sequence length="146" mass="16681">MTTNDPEPSPRRTKGRTIVISLLIFGLVMSGSLYVFQAINTYPFAETQNALAREFPQSRPRVEGGRLKGKADNPPTLRVTLAVPFDPNQNDARIQKMANQILNVARQHLNLSEYEIAELHFYQPIPEQQILMRDLNIEVADWLKQH</sequence>
<gene>
    <name evidence="1" type="ORF">Enr10x_40210</name>
</gene>
<dbReference type="Proteomes" id="UP000315647">
    <property type="component" value="Chromosome"/>
</dbReference>
<dbReference type="RefSeq" id="WP_145111651.1">
    <property type="nucleotide sequence ID" value="NZ_CP036277.1"/>
</dbReference>
<accession>A0A517QAM0</accession>
<keyword evidence="2" id="KW-1185">Reference proteome</keyword>
<accession>A0A518A9V8</accession>
<evidence type="ECO:0000313" key="2">
    <source>
        <dbReference type="Proteomes" id="UP000315647"/>
    </source>
</evidence>
<organism evidence="1 2">
    <name type="scientific">Gimesia panareensis</name>
    <dbReference type="NCBI Taxonomy" id="2527978"/>
    <lineage>
        <taxon>Bacteria</taxon>
        <taxon>Pseudomonadati</taxon>
        <taxon>Planctomycetota</taxon>
        <taxon>Planctomycetia</taxon>
        <taxon>Planctomycetales</taxon>
        <taxon>Planctomycetaceae</taxon>
        <taxon>Gimesia</taxon>
    </lineage>
</organism>
<reference evidence="1 2" key="1">
    <citation type="submission" date="2019-03" db="EMBL/GenBank/DDBJ databases">
        <title>Deep-cultivation of Planctomycetes and their phenomic and genomic characterization uncovers novel biology.</title>
        <authorList>
            <person name="Wiegand S."/>
            <person name="Jogler M."/>
            <person name="Boedeker C."/>
            <person name="Pinto D."/>
            <person name="Vollmers J."/>
            <person name="Rivas-Marin E."/>
            <person name="Kohn T."/>
            <person name="Peeters S.H."/>
            <person name="Heuer A."/>
            <person name="Rast P."/>
            <person name="Oberbeckmann S."/>
            <person name="Bunk B."/>
            <person name="Jeske O."/>
            <person name="Meyerdierks A."/>
            <person name="Storesund J.E."/>
            <person name="Kallscheuer N."/>
            <person name="Luecker S."/>
            <person name="Lage O.M."/>
            <person name="Pohl T."/>
            <person name="Merkel B.J."/>
            <person name="Hornburger P."/>
            <person name="Mueller R.-W."/>
            <person name="Bruemmer F."/>
            <person name="Labrenz M."/>
            <person name="Spormann A.M."/>
            <person name="Op den Camp H."/>
            <person name="Overmann J."/>
            <person name="Amann R."/>
            <person name="Jetten M.S.M."/>
            <person name="Mascher T."/>
            <person name="Medema M.H."/>
            <person name="Devos D.P."/>
            <person name="Kaster A.-K."/>
            <person name="Ovreas L."/>
            <person name="Rohde M."/>
            <person name="Galperin M.Y."/>
            <person name="Jogler C."/>
        </authorList>
    </citation>
    <scope>NUCLEOTIDE SEQUENCE [LARGE SCALE GENOMIC DNA]</scope>
    <source>
        <strain evidence="1 2">Enr10</strain>
    </source>
</reference>
<dbReference type="EMBL" id="CP037421">
    <property type="protein sequence ID" value="QDT28677.1"/>
    <property type="molecule type" value="Genomic_DNA"/>
</dbReference>
<proteinExistence type="predicted"/>
<dbReference type="AlphaFoldDB" id="A0A518A9V8"/>